<dbReference type="EMBL" id="CP019384">
    <property type="protein sequence ID" value="QAT17697.1"/>
    <property type="molecule type" value="Genomic_DNA"/>
</dbReference>
<evidence type="ECO:0008006" key="4">
    <source>
        <dbReference type="Google" id="ProtNLM"/>
    </source>
</evidence>
<dbReference type="AlphaFoldDB" id="A0A410P685"/>
<keyword evidence="1" id="KW-0732">Signal</keyword>
<accession>A0A410P685</accession>
<sequence>MKKAAFMVLSAALLCCGDVPAEDVDPAAVPRMPEIQGWVADVDWVGDKLVVNTGGDEITFVVTDNTEVEQFGKVISLNDVNQGDLVSVRYVDKQYAGLVAVQITDNAALRS</sequence>
<dbReference type="Proteomes" id="UP000287243">
    <property type="component" value="Chromosome"/>
</dbReference>
<organism evidence="2 3">
    <name type="scientific">Velamenicoccus archaeovorus</name>
    <dbReference type="NCBI Taxonomy" id="1930593"/>
    <lineage>
        <taxon>Bacteria</taxon>
        <taxon>Pseudomonadati</taxon>
        <taxon>Candidatus Omnitrophota</taxon>
        <taxon>Candidatus Velamenicoccus</taxon>
    </lineage>
</organism>
<keyword evidence="3" id="KW-1185">Reference proteome</keyword>
<evidence type="ECO:0000313" key="2">
    <source>
        <dbReference type="EMBL" id="QAT17697.1"/>
    </source>
</evidence>
<protein>
    <recommendedName>
        <fullName evidence="4">DUF5666 domain-containing protein</fullName>
    </recommendedName>
</protein>
<gene>
    <name evidence="2" type="ORF">BU251_08170</name>
</gene>
<dbReference type="RefSeq" id="WP_128700664.1">
    <property type="nucleotide sequence ID" value="NZ_CP019384.1"/>
</dbReference>
<evidence type="ECO:0000313" key="3">
    <source>
        <dbReference type="Proteomes" id="UP000287243"/>
    </source>
</evidence>
<reference evidence="2 3" key="1">
    <citation type="submission" date="2017-01" db="EMBL/GenBank/DDBJ databases">
        <title>First insights into the biology of 'candidatus Vampirococcus archaeovorus'.</title>
        <authorList>
            <person name="Kizina J."/>
            <person name="Jordan S."/>
            <person name="Stueber K."/>
            <person name="Reinhardt R."/>
            <person name="Harder J."/>
        </authorList>
    </citation>
    <scope>NUCLEOTIDE SEQUENCE [LARGE SCALE GENOMIC DNA]</scope>
    <source>
        <strain evidence="2 3">LiM</strain>
    </source>
</reference>
<feature type="signal peptide" evidence="1">
    <location>
        <begin position="1"/>
        <end position="21"/>
    </location>
</feature>
<feature type="chain" id="PRO_5019293051" description="DUF5666 domain-containing protein" evidence="1">
    <location>
        <begin position="22"/>
        <end position="111"/>
    </location>
</feature>
<evidence type="ECO:0000256" key="1">
    <source>
        <dbReference type="SAM" id="SignalP"/>
    </source>
</evidence>
<proteinExistence type="predicted"/>
<name>A0A410P685_VELA1</name>
<dbReference type="KEGG" id="vai:BU251_08170"/>